<evidence type="ECO:0000313" key="3">
    <source>
        <dbReference type="EMBL" id="TKC64060.1"/>
    </source>
</evidence>
<dbReference type="InterPro" id="IPR011646">
    <property type="entry name" value="KAP_P-loop"/>
</dbReference>
<sequence>MNFKYINESPLKTNNSLEFGHKEIVSSLKLIIEKQSWNITIGLFGNWGTGKSSIVEGLKDELQHKQIPLVLFDVWKHEGDALRRTFIKECRDQLSAQPYGESYISKPIKIDDRVTSEKTISQEIFDIKWAKLFKSLGIAILIIVAVFMAAVIINGILLLFSVNLLDKINASTTISFATAVVSASLIAQFLELFIKTEKTDVKENKFQDPHEFEQEFGRIVQHLNNPGKKIVITFDNLDRVSGENALNIISTIKTFLDYKCKKDETSSVIFLIPCDVDSMKRHISDSMKSKAGDQENSYIDEFLRKFFNTSIWIPDFYSTDLENFATTKLTETAIPEFQNDYLSWLIIKVFNKNPRQIIQFINHMVSNYILLKEICDKNGLETDFYKHNIPQLAKFLLIKQRHAECLDLYRRESIYNLDNPEILLQINDENFKALLVQTEDISIPSLEPYFKGRITQEEQNFPGIVKLLEMMKFDAGDPVEYARSLDLEENTKAFDTILKLEFLKIKNPLQKTTFLNHLLELCANYDITLTNGFYREIINFILSTDIEDIFNLINPKHLRQQIFEKTESVTKTDKGKIVSGFLAIICSKENPKNSVIGNQPFEGNDKILKFLTSNKELFSKQQQSYFQNYVEQNPLQFNLKNYFFIDQETQDFFISEKVIAHFLKAFNPHQPHELLHYQMVLVNNFIPKSNYTESILTVYNDFWTRIFDPQQNQSESFYQTELEFLEILCERIEQTIVVGNKINPDLIQKINNHLLNLDSKQLEPWLIIIHRLLGLDASKEYMIKLINGILLSNDTETLEKLYAFFPDRNDIINLSTQIADQYVSNLIKLPFECENFQNLTNDAIIIAIKKFVGQSDYNEAKELVNRHRDKFEEIQINTLFDFLTNNATGNIEAGVPEDYIKEVCEMVLTLADLNPTVLEGSGFWTIMIDMLQNTEFHPYSELAFKFIKENLRLLSFEMSEGIFNSLIQRMDSHGIYNNPHFHESIYLLLKEKLNRPHAEIYVDRILLHILPNSKNHNVLLLAASALGDLGFEINDFVLQLEEFLNWTYLHNGDSSIRGIIPAKQALLKLLKRKRSKEFEVIKKKLEDITADE</sequence>
<keyword evidence="1" id="KW-1133">Transmembrane helix</keyword>
<dbReference type="SUPFAM" id="SSF52540">
    <property type="entry name" value="P-loop containing nucleoside triphosphate hydrolases"/>
    <property type="match status" value="1"/>
</dbReference>
<dbReference type="InterPro" id="IPR027417">
    <property type="entry name" value="P-loop_NTPase"/>
</dbReference>
<feature type="transmembrane region" description="Helical" evidence="1">
    <location>
        <begin position="174"/>
        <end position="194"/>
    </location>
</feature>
<feature type="transmembrane region" description="Helical" evidence="1">
    <location>
        <begin position="138"/>
        <end position="162"/>
    </location>
</feature>
<reference evidence="3 4" key="1">
    <citation type="submission" date="2019-04" db="EMBL/GenBank/DDBJ databases">
        <title>Pedobacter sp. RP-1-16 sp. nov., isolated from Arctic soil.</title>
        <authorList>
            <person name="Dahal R.H."/>
            <person name="Kim D.-U."/>
        </authorList>
    </citation>
    <scope>NUCLEOTIDE SEQUENCE [LARGE SCALE GENOMIC DNA]</scope>
    <source>
        <strain evidence="3 4">RP-1-16</strain>
    </source>
</reference>
<keyword evidence="1" id="KW-0812">Transmembrane</keyword>
<organism evidence="3 4">
    <name type="scientific">Pedobacter hiemivivus</name>
    <dbReference type="NCBI Taxonomy" id="2530454"/>
    <lineage>
        <taxon>Bacteria</taxon>
        <taxon>Pseudomonadati</taxon>
        <taxon>Bacteroidota</taxon>
        <taxon>Sphingobacteriia</taxon>
        <taxon>Sphingobacteriales</taxon>
        <taxon>Sphingobacteriaceae</taxon>
        <taxon>Pedobacter</taxon>
    </lineage>
</organism>
<proteinExistence type="predicted"/>
<protein>
    <recommendedName>
        <fullName evidence="2">KAP NTPase domain-containing protein</fullName>
    </recommendedName>
</protein>
<evidence type="ECO:0000259" key="2">
    <source>
        <dbReference type="Pfam" id="PF07693"/>
    </source>
</evidence>
<dbReference type="RefSeq" id="WP_136879598.1">
    <property type="nucleotide sequence ID" value="NZ_SWDX01000002.1"/>
</dbReference>
<comment type="caution">
    <text evidence="3">The sequence shown here is derived from an EMBL/GenBank/DDBJ whole genome shotgun (WGS) entry which is preliminary data.</text>
</comment>
<feature type="domain" description="KAP NTPase" evidence="2">
    <location>
        <begin position="29"/>
        <end position="365"/>
    </location>
</feature>
<evidence type="ECO:0000313" key="4">
    <source>
        <dbReference type="Proteomes" id="UP000309594"/>
    </source>
</evidence>
<dbReference type="AlphaFoldDB" id="A0A4U1GM11"/>
<dbReference type="EMBL" id="SWDX01000002">
    <property type="protein sequence ID" value="TKC64060.1"/>
    <property type="molecule type" value="Genomic_DNA"/>
</dbReference>
<evidence type="ECO:0000256" key="1">
    <source>
        <dbReference type="SAM" id="Phobius"/>
    </source>
</evidence>
<dbReference type="Proteomes" id="UP000309594">
    <property type="component" value="Unassembled WGS sequence"/>
</dbReference>
<dbReference type="Pfam" id="PF07693">
    <property type="entry name" value="KAP_NTPase"/>
    <property type="match status" value="1"/>
</dbReference>
<gene>
    <name evidence="3" type="ORF">FBD94_06885</name>
</gene>
<accession>A0A4U1GM11</accession>
<name>A0A4U1GM11_9SPHI</name>
<keyword evidence="1" id="KW-0472">Membrane</keyword>